<dbReference type="Proteomes" id="UP000515163">
    <property type="component" value="Unplaced"/>
</dbReference>
<dbReference type="OrthoDB" id="5984406at2759"/>
<dbReference type="Pfam" id="PF14949">
    <property type="entry name" value="ARF7EP_C"/>
    <property type="match status" value="1"/>
</dbReference>
<gene>
    <name evidence="4" type="primary">LOC116306914</name>
</gene>
<protein>
    <submittedName>
        <fullName evidence="4">ARL14 effector protein-like</fullName>
    </submittedName>
</protein>
<name>A0A6P8J0E0_ACTTE</name>
<feature type="region of interest" description="Disordered" evidence="1">
    <location>
        <begin position="1"/>
        <end position="31"/>
    </location>
</feature>
<feature type="compositionally biased region" description="Basic and acidic residues" evidence="1">
    <location>
        <begin position="1"/>
        <end position="29"/>
    </location>
</feature>
<evidence type="ECO:0000313" key="4">
    <source>
        <dbReference type="RefSeq" id="XP_031572909.1"/>
    </source>
</evidence>
<evidence type="ECO:0000259" key="2">
    <source>
        <dbReference type="Pfam" id="PF14949"/>
    </source>
</evidence>
<evidence type="ECO:0000313" key="3">
    <source>
        <dbReference type="Proteomes" id="UP000515163"/>
    </source>
</evidence>
<proteinExistence type="predicted"/>
<feature type="region of interest" description="Disordered" evidence="1">
    <location>
        <begin position="103"/>
        <end position="125"/>
    </location>
</feature>
<dbReference type="RefSeq" id="XP_031572909.1">
    <property type="nucleotide sequence ID" value="XM_031717049.1"/>
</dbReference>
<evidence type="ECO:0000256" key="1">
    <source>
        <dbReference type="SAM" id="MobiDB-lite"/>
    </source>
</evidence>
<accession>A0A6P8J0E0</accession>
<reference evidence="4" key="1">
    <citation type="submission" date="2025-08" db="UniProtKB">
        <authorList>
            <consortium name="RefSeq"/>
        </authorList>
    </citation>
    <scope>IDENTIFICATION</scope>
    <source>
        <tissue evidence="4">Tentacle</tissue>
    </source>
</reference>
<dbReference type="FunCoup" id="A0A6P8J0E0">
    <property type="interactions" value="23"/>
</dbReference>
<dbReference type="KEGG" id="aten:116306914"/>
<dbReference type="AlphaFoldDB" id="A0A6P8J0E0"/>
<dbReference type="PANTHER" id="PTHR46536:SF3">
    <property type="entry name" value="ARF7 EFFECTOR PROTEIN C-TERMINAL DOMAIN-CONTAINING PROTEIN"/>
    <property type="match status" value="1"/>
</dbReference>
<dbReference type="GeneID" id="116306914"/>
<feature type="compositionally biased region" description="Basic residues" evidence="1">
    <location>
        <begin position="111"/>
        <end position="122"/>
    </location>
</feature>
<organism evidence="3 4">
    <name type="scientific">Actinia tenebrosa</name>
    <name type="common">Australian red waratah sea anemone</name>
    <dbReference type="NCBI Taxonomy" id="6105"/>
    <lineage>
        <taxon>Eukaryota</taxon>
        <taxon>Metazoa</taxon>
        <taxon>Cnidaria</taxon>
        <taxon>Anthozoa</taxon>
        <taxon>Hexacorallia</taxon>
        <taxon>Actiniaria</taxon>
        <taxon>Actiniidae</taxon>
        <taxon>Actinia</taxon>
    </lineage>
</organism>
<sequence>MDQESKEEKDSSTCSNEYKDENIDGKMAEESSNYLSIQASGCTARRTSIGSAEGDKTEKLLKILQFRNPGPQLASFDPDKSRREQRKVRQFVRTTDKHLNDDLNQVNLNGRRPRNPPKRRNYHDRSGIRLSDNKDVCDCQDLNCPGCHFPCDSCGSEKCGVECRCSRRWTYEPLVQIENPFVT</sequence>
<keyword evidence="3" id="KW-1185">Reference proteome</keyword>
<feature type="domain" description="ARF7 effector protein C-terminal" evidence="2">
    <location>
        <begin position="59"/>
        <end position="174"/>
    </location>
</feature>
<dbReference type="PANTHER" id="PTHR46536">
    <property type="entry name" value="ARL14 EFFECTOR PROTEIN"/>
    <property type="match status" value="1"/>
</dbReference>
<dbReference type="InParanoid" id="A0A6P8J0E0"/>
<dbReference type="InterPro" id="IPR029264">
    <property type="entry name" value="ARF7EP_C"/>
</dbReference>